<dbReference type="RefSeq" id="WP_201874755.1">
    <property type="nucleotide sequence ID" value="NZ_JAERRF010000006.1"/>
</dbReference>
<keyword evidence="3" id="KW-1185">Reference proteome</keyword>
<name>A0ABS1NBM6_9ACTN</name>
<evidence type="ECO:0000313" key="2">
    <source>
        <dbReference type="EMBL" id="MBL1097458.1"/>
    </source>
</evidence>
<feature type="domain" description="FhaA N-terminal" evidence="1">
    <location>
        <begin position="4"/>
        <end position="115"/>
    </location>
</feature>
<accession>A0ABS1NBM6</accession>
<sequence length="138" mass="15724">METLSRWERAIERWQEGLLTRMFRSEPVELVEALRRECDDHAVVCGPERVVVPNAYDVELAERVYGELTRRGCTVGQVLTDSLLRHAEKNRYEWAGPLTVHVTWSREVPNGRYRVAGNPMAHIRADGFTAPVAAPVPE</sequence>
<organism evidence="2 3">
    <name type="scientific">Streptomyces coffeae</name>
    <dbReference type="NCBI Taxonomy" id="621382"/>
    <lineage>
        <taxon>Bacteria</taxon>
        <taxon>Bacillati</taxon>
        <taxon>Actinomycetota</taxon>
        <taxon>Actinomycetes</taxon>
        <taxon>Kitasatosporales</taxon>
        <taxon>Streptomycetaceae</taxon>
        <taxon>Streptomyces</taxon>
    </lineage>
</organism>
<dbReference type="Proteomes" id="UP000634229">
    <property type="component" value="Unassembled WGS sequence"/>
</dbReference>
<evidence type="ECO:0000313" key="3">
    <source>
        <dbReference type="Proteomes" id="UP000634229"/>
    </source>
</evidence>
<protein>
    <submittedName>
        <fullName evidence="2">DUF3662 domain-containing protein</fullName>
    </submittedName>
</protein>
<dbReference type="EMBL" id="JAERRF010000006">
    <property type="protein sequence ID" value="MBL1097458.1"/>
    <property type="molecule type" value="Genomic_DNA"/>
</dbReference>
<evidence type="ECO:0000259" key="1">
    <source>
        <dbReference type="Pfam" id="PF12401"/>
    </source>
</evidence>
<dbReference type="Pfam" id="PF12401">
    <property type="entry name" value="FhaA_N"/>
    <property type="match status" value="1"/>
</dbReference>
<gene>
    <name evidence="2" type="ORF">JK363_12365</name>
</gene>
<proteinExistence type="predicted"/>
<dbReference type="InterPro" id="IPR022128">
    <property type="entry name" value="FhaA_N"/>
</dbReference>
<dbReference type="InterPro" id="IPR042287">
    <property type="entry name" value="FhaA_N_sf"/>
</dbReference>
<reference evidence="2 3" key="1">
    <citation type="submission" date="2021-01" db="EMBL/GenBank/DDBJ databases">
        <title>WGS of actinomycetes isolated from Thailand.</title>
        <authorList>
            <person name="Thawai C."/>
        </authorList>
    </citation>
    <scope>NUCLEOTIDE SEQUENCE [LARGE SCALE GENOMIC DNA]</scope>
    <source>
        <strain evidence="2 3">CA1R205</strain>
    </source>
</reference>
<comment type="caution">
    <text evidence="2">The sequence shown here is derived from an EMBL/GenBank/DDBJ whole genome shotgun (WGS) entry which is preliminary data.</text>
</comment>
<dbReference type="Gene3D" id="3.30.2320.60">
    <property type="entry name" value="FhaA, phosphopeptide-binding domain (DUF3662)"/>
    <property type="match status" value="1"/>
</dbReference>